<sequence>MIGRGRLWPKGFTGRVTLVLALAVLVQFLAGSLLMGAGETHIQRQHLGKRIAEQLLIAKRVVEAVAPSDRVPLLTSFSTIHLQMWLVEGEPEIGPGIESDASEIAQSIMLWEPELGDHSLRLALVRRSPLDLDRHLKGALEIDEGVWIAFEANEPVAGWTALIGTSIRVGIVALLVLGSAAVLVRTLSAPLRRLSSDAQLIGTSARISFDEQSGPLELRQVSHALNSMQDRIEGVMNQRTQALMAVGHDLRTPLARLRLRIGAISDEQDCAEARADIDQMTRMLQELLDFFETGDLQKDYQPTDLSSLCQTIGEKFDDLGFDVRYRGPERAIVDALHGSLTRAIENLADNAVKYGRDPTISLALNGGCAIIAVEDRGPGIPWADMRRVMQPFERLDTARSDRYPGMGLGLSIVVNVAEAHGGRLELSRLEPTGLRAALIIPRKQPPEKL</sequence>
<evidence type="ECO:0000256" key="7">
    <source>
        <dbReference type="ARBA" id="ARBA00022741"/>
    </source>
</evidence>
<dbReference type="EC" id="2.7.13.3" evidence="3"/>
<evidence type="ECO:0000313" key="12">
    <source>
        <dbReference type="EMBL" id="MBX7483356.1"/>
    </source>
</evidence>
<dbReference type="Gene3D" id="3.30.565.10">
    <property type="entry name" value="Histidine kinase-like ATPase, C-terminal domain"/>
    <property type="match status" value="1"/>
</dbReference>
<evidence type="ECO:0000256" key="5">
    <source>
        <dbReference type="ARBA" id="ARBA00022553"/>
    </source>
</evidence>
<evidence type="ECO:0000259" key="11">
    <source>
        <dbReference type="PROSITE" id="PS50885"/>
    </source>
</evidence>
<dbReference type="InterPro" id="IPR005467">
    <property type="entry name" value="His_kinase_dom"/>
</dbReference>
<dbReference type="SMART" id="SM00388">
    <property type="entry name" value="HisKA"/>
    <property type="match status" value="1"/>
</dbReference>
<dbReference type="SUPFAM" id="SSF55874">
    <property type="entry name" value="ATPase domain of HSP90 chaperone/DNA topoisomerase II/histidine kinase"/>
    <property type="match status" value="1"/>
</dbReference>
<feature type="domain" description="HAMP" evidence="11">
    <location>
        <begin position="185"/>
        <end position="237"/>
    </location>
</feature>
<dbReference type="InterPro" id="IPR004358">
    <property type="entry name" value="Sig_transdc_His_kin-like_C"/>
</dbReference>
<keyword evidence="6" id="KW-0808">Transferase</keyword>
<keyword evidence="5" id="KW-0597">Phosphoprotein</keyword>
<keyword evidence="7" id="KW-0547">Nucleotide-binding</keyword>
<keyword evidence="13" id="KW-1185">Reference proteome</keyword>
<feature type="domain" description="Histidine kinase" evidence="10">
    <location>
        <begin position="245"/>
        <end position="444"/>
    </location>
</feature>
<keyword evidence="8 12" id="KW-0418">Kinase</keyword>
<dbReference type="InterPro" id="IPR003594">
    <property type="entry name" value="HATPase_dom"/>
</dbReference>
<dbReference type="InterPro" id="IPR036097">
    <property type="entry name" value="HisK_dim/P_sf"/>
</dbReference>
<evidence type="ECO:0000259" key="10">
    <source>
        <dbReference type="PROSITE" id="PS50109"/>
    </source>
</evidence>
<dbReference type="Pfam" id="PF02518">
    <property type="entry name" value="HATPase_c"/>
    <property type="match status" value="1"/>
</dbReference>
<dbReference type="PANTHER" id="PTHR44936:SF10">
    <property type="entry name" value="SENSOR PROTEIN RSTB"/>
    <property type="match status" value="1"/>
</dbReference>
<dbReference type="Pfam" id="PF00672">
    <property type="entry name" value="HAMP"/>
    <property type="match status" value="1"/>
</dbReference>
<reference evidence="12 13" key="1">
    <citation type="submission" date="2021-08" db="EMBL/GenBank/DDBJ databases">
        <title>Comparative Genomics Analysis of the Genus Qipengyuania Reveals Extensive Genetic Diversity and Metabolic Versatility, Including the Description of Fifteen Novel Species.</title>
        <authorList>
            <person name="Liu Y."/>
        </authorList>
    </citation>
    <scope>NUCLEOTIDE SEQUENCE [LARGE SCALE GENOMIC DNA]</scope>
    <source>
        <strain evidence="12 13">6D47A</strain>
    </source>
</reference>
<dbReference type="GO" id="GO:0016301">
    <property type="term" value="F:kinase activity"/>
    <property type="evidence" value="ECO:0007669"/>
    <property type="project" value="UniProtKB-KW"/>
</dbReference>
<dbReference type="PANTHER" id="PTHR44936">
    <property type="entry name" value="SENSOR PROTEIN CREC"/>
    <property type="match status" value="1"/>
</dbReference>
<dbReference type="CDD" id="cd00075">
    <property type="entry name" value="HATPase"/>
    <property type="match status" value="1"/>
</dbReference>
<gene>
    <name evidence="12" type="ORF">K3174_12515</name>
</gene>
<dbReference type="RefSeq" id="WP_221558979.1">
    <property type="nucleotide sequence ID" value="NZ_JAIGNO010000008.1"/>
</dbReference>
<dbReference type="InterPro" id="IPR050980">
    <property type="entry name" value="2C_sensor_his_kinase"/>
</dbReference>
<dbReference type="InterPro" id="IPR003661">
    <property type="entry name" value="HisK_dim/P_dom"/>
</dbReference>
<evidence type="ECO:0000256" key="4">
    <source>
        <dbReference type="ARBA" id="ARBA00022475"/>
    </source>
</evidence>
<keyword evidence="4" id="KW-0472">Membrane</keyword>
<dbReference type="SMART" id="SM00304">
    <property type="entry name" value="HAMP"/>
    <property type="match status" value="1"/>
</dbReference>
<accession>A0ABS7J7Q9</accession>
<dbReference type="PROSITE" id="PS50885">
    <property type="entry name" value="HAMP"/>
    <property type="match status" value="1"/>
</dbReference>
<proteinExistence type="predicted"/>
<protein>
    <recommendedName>
        <fullName evidence="3">histidine kinase</fullName>
        <ecNumber evidence="3">2.7.13.3</ecNumber>
    </recommendedName>
</protein>
<evidence type="ECO:0000256" key="6">
    <source>
        <dbReference type="ARBA" id="ARBA00022679"/>
    </source>
</evidence>
<dbReference type="SUPFAM" id="SSF47384">
    <property type="entry name" value="Homodimeric domain of signal transducing histidine kinase"/>
    <property type="match status" value="1"/>
</dbReference>
<dbReference type="InterPro" id="IPR003660">
    <property type="entry name" value="HAMP_dom"/>
</dbReference>
<organism evidence="12 13">
    <name type="scientific">Qipengyuania qiaonensis</name>
    <dbReference type="NCBI Taxonomy" id="2867240"/>
    <lineage>
        <taxon>Bacteria</taxon>
        <taxon>Pseudomonadati</taxon>
        <taxon>Pseudomonadota</taxon>
        <taxon>Alphaproteobacteria</taxon>
        <taxon>Sphingomonadales</taxon>
        <taxon>Erythrobacteraceae</taxon>
        <taxon>Qipengyuania</taxon>
    </lineage>
</organism>
<dbReference type="PROSITE" id="PS50109">
    <property type="entry name" value="HIS_KIN"/>
    <property type="match status" value="1"/>
</dbReference>
<evidence type="ECO:0000256" key="9">
    <source>
        <dbReference type="ARBA" id="ARBA00022840"/>
    </source>
</evidence>
<evidence type="ECO:0000256" key="2">
    <source>
        <dbReference type="ARBA" id="ARBA00004651"/>
    </source>
</evidence>
<dbReference type="Proteomes" id="UP000755104">
    <property type="component" value="Unassembled WGS sequence"/>
</dbReference>
<keyword evidence="4" id="KW-1003">Cell membrane</keyword>
<comment type="subcellular location">
    <subcellularLocation>
        <location evidence="2">Cell membrane</location>
        <topology evidence="2">Multi-pass membrane protein</topology>
    </subcellularLocation>
</comment>
<dbReference type="Gene3D" id="1.10.287.130">
    <property type="match status" value="1"/>
</dbReference>
<dbReference type="PRINTS" id="PR00344">
    <property type="entry name" value="BCTRLSENSOR"/>
</dbReference>
<keyword evidence="9" id="KW-0067">ATP-binding</keyword>
<dbReference type="SMART" id="SM00387">
    <property type="entry name" value="HATPase_c"/>
    <property type="match status" value="1"/>
</dbReference>
<comment type="caution">
    <text evidence="12">The sequence shown here is derived from an EMBL/GenBank/DDBJ whole genome shotgun (WGS) entry which is preliminary data.</text>
</comment>
<dbReference type="EMBL" id="JAIGNO010000008">
    <property type="protein sequence ID" value="MBX7483356.1"/>
    <property type="molecule type" value="Genomic_DNA"/>
</dbReference>
<dbReference type="InterPro" id="IPR036890">
    <property type="entry name" value="HATPase_C_sf"/>
</dbReference>
<evidence type="ECO:0000313" key="13">
    <source>
        <dbReference type="Proteomes" id="UP000755104"/>
    </source>
</evidence>
<dbReference type="CDD" id="cd00082">
    <property type="entry name" value="HisKA"/>
    <property type="match status" value="1"/>
</dbReference>
<comment type="catalytic activity">
    <reaction evidence="1">
        <text>ATP + protein L-histidine = ADP + protein N-phospho-L-histidine.</text>
        <dbReference type="EC" id="2.7.13.3"/>
    </reaction>
</comment>
<evidence type="ECO:0000256" key="3">
    <source>
        <dbReference type="ARBA" id="ARBA00012438"/>
    </source>
</evidence>
<name>A0ABS7J7Q9_9SPHN</name>
<evidence type="ECO:0000256" key="8">
    <source>
        <dbReference type="ARBA" id="ARBA00022777"/>
    </source>
</evidence>
<evidence type="ECO:0000256" key="1">
    <source>
        <dbReference type="ARBA" id="ARBA00000085"/>
    </source>
</evidence>